<comment type="caution">
    <text evidence="2">The sequence shown here is derived from an EMBL/GenBank/DDBJ whole genome shotgun (WGS) entry which is preliminary data.</text>
</comment>
<dbReference type="AlphaFoldDB" id="A0A814Q5N1"/>
<organism evidence="2 3">
    <name type="scientific">Rotaria sordida</name>
    <dbReference type="NCBI Taxonomy" id="392033"/>
    <lineage>
        <taxon>Eukaryota</taxon>
        <taxon>Metazoa</taxon>
        <taxon>Spiralia</taxon>
        <taxon>Gnathifera</taxon>
        <taxon>Rotifera</taxon>
        <taxon>Eurotatoria</taxon>
        <taxon>Bdelloidea</taxon>
        <taxon>Philodinida</taxon>
        <taxon>Philodinidae</taxon>
        <taxon>Rotaria</taxon>
    </lineage>
</organism>
<name>A0A814Q5N1_9BILA</name>
<evidence type="ECO:0000313" key="3">
    <source>
        <dbReference type="Proteomes" id="UP000663889"/>
    </source>
</evidence>
<evidence type="ECO:0000313" key="2">
    <source>
        <dbReference type="EMBL" id="CAF1114757.1"/>
    </source>
</evidence>
<feature type="domain" description="C2H2-type" evidence="1">
    <location>
        <begin position="812"/>
        <end position="836"/>
    </location>
</feature>
<protein>
    <recommendedName>
        <fullName evidence="1">C2H2-type domain-containing protein</fullName>
    </recommendedName>
</protein>
<dbReference type="PANTHER" id="PTHR33845">
    <property type="entry name" value="C2H2-TYPE DOMAIN-CONTAINING PROTEIN"/>
    <property type="match status" value="1"/>
</dbReference>
<dbReference type="PROSITE" id="PS00028">
    <property type="entry name" value="ZINC_FINGER_C2H2_1"/>
    <property type="match status" value="1"/>
</dbReference>
<dbReference type="PANTHER" id="PTHR33845:SF1">
    <property type="entry name" value="C2H2-TYPE DOMAIN-CONTAINING PROTEIN"/>
    <property type="match status" value="1"/>
</dbReference>
<sequence>MVQLLNECYLYDEFGSCNSYMLKRFNDWSSDIVNLSDLRNNVVSYLVQIGVIPRSNQGSYEISECNLILNRLVRYIDIEQPYLKICSLHRYTFGVGWKDNRCCAHIDHINSSNIVKIKKSKRPTNNRIAPFHLIQHLAQFPFGGRLCSMHRTEIYSIIQATKLTTEELSTFSGIHSYEIEAEKITELNNTNTLLISLEQSPLKSQTMVPLEEQPPSAIRRLTSKLRKAVFAAASNIAEGIIPGQGKAPLELADLNIIGERRPSNVSISSNTAVDEEYLEYLIKMYHSYEENNLPFNEQVRVLTLIPKSWNLKSSTIQKKFNCSRHAVKTARRLSKITNIPLHIDEKIPKTRQRVDSKKIDYFINWIVESDLLTSIPWGSTALKLDNGGTITIPKQVLQAQKSQIIHVYKQHCNEFNIDPLSDRTIYSILDSINPNEQKVISGIDDFVKDASEGWQMLKKLIQQLPITPENRNDMNRMLEKNILYLKSNYGAHCDEDKCAATHCTVFALSQTNNPFYSQSCNHNHDTNCTDCILIFKLFDQVEDSINEVSDEELRDELLYDFKVIWNNIFQYMAHRVRAAQQEQQKKKYISLMDDTTALLTVDWSQKVLPQRFREGQSSYFGKKGMSILVGSFAFKEPSTTTTVTKTYMLAFTQCSQTEYDTLSGAQVILEQFHHDYPHITKLIKRSDNASVLIGHSTIQCEKIFSDRVEYAGGIRNLKIAVAEVLETKALLPTTHVNEISLIRNITYEDNRIILRKATGIGIGKQIAYENVQVTKNVKLLSSFDKYESFDSLPAKKSSSTRTDRMFKKVIFCPNESCIDTFEQEDDLNVHILLNQHTTKDSNLRLQDKAKLILFEKMKNENISSSSIQSTTTITAATTTLLDIPRHYKMFQTQGWALRTKKPSRPIDKNVKAFVKLIFEQEKLYGRKTPTEEYVTRIRTARNSDGISTSTISRHFHEYSYKNVLPKDTHRLKSNEQQRCIQRAKQHKNNDFTRTIFIDESSFQLFRNTIGCWSNIQMMN</sequence>
<dbReference type="InterPro" id="IPR013087">
    <property type="entry name" value="Znf_C2H2_type"/>
</dbReference>
<accession>A0A814Q5N1</accession>
<dbReference type="EMBL" id="CAJNOU010000913">
    <property type="protein sequence ID" value="CAF1114757.1"/>
    <property type="molecule type" value="Genomic_DNA"/>
</dbReference>
<reference evidence="2" key="1">
    <citation type="submission" date="2021-02" db="EMBL/GenBank/DDBJ databases">
        <authorList>
            <person name="Nowell W R."/>
        </authorList>
    </citation>
    <scope>NUCLEOTIDE SEQUENCE</scope>
</reference>
<evidence type="ECO:0000259" key="1">
    <source>
        <dbReference type="PROSITE" id="PS00028"/>
    </source>
</evidence>
<gene>
    <name evidence="2" type="ORF">SEV965_LOCUS16579</name>
</gene>
<dbReference type="Proteomes" id="UP000663889">
    <property type="component" value="Unassembled WGS sequence"/>
</dbReference>
<proteinExistence type="predicted"/>